<reference evidence="2 3" key="1">
    <citation type="submission" date="2024-11" db="EMBL/GenBank/DDBJ databases">
        <title>A near-complete genome assembly of Cinchona calisaya.</title>
        <authorList>
            <person name="Lian D.C."/>
            <person name="Zhao X.W."/>
            <person name="Wei L."/>
        </authorList>
    </citation>
    <scope>NUCLEOTIDE SEQUENCE [LARGE SCALE GENOMIC DNA]</scope>
    <source>
        <tissue evidence="2">Nenye</tissue>
    </source>
</reference>
<accession>A0ABD2Z971</accession>
<keyword evidence="3" id="KW-1185">Reference proteome</keyword>
<evidence type="ECO:0000313" key="3">
    <source>
        <dbReference type="Proteomes" id="UP001630127"/>
    </source>
</evidence>
<dbReference type="AlphaFoldDB" id="A0ABD2Z971"/>
<comment type="caution">
    <text evidence="2">The sequence shown here is derived from an EMBL/GenBank/DDBJ whole genome shotgun (WGS) entry which is preliminary data.</text>
</comment>
<dbReference type="Proteomes" id="UP001630127">
    <property type="component" value="Unassembled WGS sequence"/>
</dbReference>
<protein>
    <submittedName>
        <fullName evidence="2">Uncharacterized protein</fullName>
    </submittedName>
</protein>
<gene>
    <name evidence="2" type="ORF">ACH5RR_022916</name>
</gene>
<evidence type="ECO:0000256" key="1">
    <source>
        <dbReference type="SAM" id="MobiDB-lite"/>
    </source>
</evidence>
<evidence type="ECO:0000313" key="2">
    <source>
        <dbReference type="EMBL" id="KAL3516014.1"/>
    </source>
</evidence>
<feature type="non-terminal residue" evidence="2">
    <location>
        <position position="1"/>
    </location>
</feature>
<feature type="region of interest" description="Disordered" evidence="1">
    <location>
        <begin position="1"/>
        <end position="30"/>
    </location>
</feature>
<feature type="compositionally biased region" description="Basic and acidic residues" evidence="1">
    <location>
        <begin position="18"/>
        <end position="29"/>
    </location>
</feature>
<sequence length="85" mass="10026">LLFGPKSPTQYSHNHQHLSQDKSKPDPSKFKVFSPNDTRKIVILQSLQRLKWIYDQLDFSQTAPVEAQERELEEFCPNKLQSERQ</sequence>
<proteinExistence type="predicted"/>
<name>A0ABD2Z971_9GENT</name>
<organism evidence="2 3">
    <name type="scientific">Cinchona calisaya</name>
    <dbReference type="NCBI Taxonomy" id="153742"/>
    <lineage>
        <taxon>Eukaryota</taxon>
        <taxon>Viridiplantae</taxon>
        <taxon>Streptophyta</taxon>
        <taxon>Embryophyta</taxon>
        <taxon>Tracheophyta</taxon>
        <taxon>Spermatophyta</taxon>
        <taxon>Magnoliopsida</taxon>
        <taxon>eudicotyledons</taxon>
        <taxon>Gunneridae</taxon>
        <taxon>Pentapetalae</taxon>
        <taxon>asterids</taxon>
        <taxon>lamiids</taxon>
        <taxon>Gentianales</taxon>
        <taxon>Rubiaceae</taxon>
        <taxon>Cinchonoideae</taxon>
        <taxon>Cinchoneae</taxon>
        <taxon>Cinchona</taxon>
    </lineage>
</organism>
<dbReference type="EMBL" id="JBJUIK010000010">
    <property type="protein sequence ID" value="KAL3516014.1"/>
    <property type="molecule type" value="Genomic_DNA"/>
</dbReference>